<accession>A0A918P9Z6</accession>
<proteinExistence type="predicted"/>
<protein>
    <submittedName>
        <fullName evidence="3">Serine protease</fullName>
    </submittedName>
</protein>
<gene>
    <name evidence="3" type="ORF">GCM10011614_04560</name>
</gene>
<sequence length="1778" mass="178978">MSKTALTVRSRILLGASAGALSLASSPAHATQNCPASGSCDLTVTEANQTIALSGLSGGTVINTATGTTITAAVTVPTQTTGVVIDNRAGASISGLTLTPVSNQPPPFNAPYELRNSGVTVINAGAITGDVHFTSGGTYVNAGGTVSGSIRSSTQNPFSTEVYIERDSTHSTLFDPGKGVDVYSGSISSSATVTLPRTLPTNFEVYGLEVLGTGTTATLVAHPDGAGSTGLNLRGQGSVVNQGVINPADLSATGINPIFLAVLPQRAITYSGLVDDTTTVNVTYPVNTPIFQLSVTEAVVLNAGLESFSNEGTINGDLALTTKAFSNSGEINLLSNGAGTLIAGQTDTDLSFTNTGSIILSDNGAHLNQLLDHAITLVSGPATTNPADITVLNDTGATIEGGISVSGFAKDFSFTNKGVISIPSSNPNFIDRAVDLDIGQSDIGYAVTNIEEIAADSVLIDNSGTLDGGMDGRFTTVAMNFVNSGTINNDVNDDEAEALRIETNDYGSTDSTDGGTFTFTNTGQIEGTASFDLETTSVTVTNSGDITRDPLTYVPQWFPTGFRGLEIDQETALDADLTLVNTGTISTSDRAGGALAVSMEAGDIQSGLPGAATANATASITNSGSIISRGGVYVTQGDSIGLPQGAFLVHLGYGIGAGLDAEGTSSLTIHNQTSGIIRSEVVPLVYGAPGYSQVLANSSAGLGVVATGDLITIINDGEITGQEGADFRGQNSPNLFAVGQNWLDANAVEGVIGGAIDTLFSQDTLTNSATGTINGGIALRQGDDSFTNAGTVHGHVYMGSGADEIYNTGLIDGNVDMGDGDDTFGILLAHAAPGGSKGITGTLEGGTGNDLLVFDVTGNGALEDMAALHHTGFETTAIGGTGTVSASNLVVSAPIKLASGFVTLGAGSTVSAATPGATAFHGLDGVSQDLINRGTINGAVSLGDQTDSVTNYGTIDGDIDLGSGDDFFTQGINASLTGIADGGDGFDTFTFDITGGGTIHAAFYDQLVNFEMLGLTGTGAVTFDGPAQVDTIGLEAGAPTVFAAGGTVETQTEVAVTGSTGADDLTNDGTILGDVNLENGDDQFANNGTMNGDVGAGLGDDHVTNNGTINGDVDLDGVGAPDGDGGGGNQQQQFARPFALAAVVVPTGGDDVLDNPGFIGGSVFAGAGNDQFTNSGTVGGDVYMGTGNDHFTLSGGVNGLIDLGDDNDVLELRDGWSIGGLGVLAGTGTDELRIATTSTYAEPTEIGLGQFSGFETVAVQSGVTAFSGNGAFDSIHVAGGRLIGRTGSEIDADVTVDQGATFGSAGLVRGDIVVNGTLSPGASPGTMTVVGDVQLGAGSSTVFEFTPSASDALVIDGTLTIASGASLTLSGTRPLTPGSYVLIDTTGGIEGTFGTNITRDDTVLGVLRQTEDTLELISMFQLTSGANGQVTLTNAYLNALLTGGTATDGVLDAFPVLVGGDGFANQAVLATLNPEAYASVAQIGFENGQAIASALRGARVAGPETGSGLFVFGHGFGAWRRFAGQDNGVSRANVRTGGYLGGVGFGNDTFGAALFVGRSDARQSIPGIGARNEADGMFFGGRVNVSAGGFDAGASLILDRAKADTTRNPATGVSKTDSHYDLHSTTLDGWVGYGFELGQGMKIGPQVGVTHTEVKREGVTETGGAAFALQVAGQKYKLTTLTADIRASGPVGGKLRGWIEGGVRHRIDGDAITATAAFTGTGTSFTVNGASRAKTTAHFGAGAELTVAKNVDLFVNGDAEAKGGNGANRIDGGVRIRF</sequence>
<evidence type="ECO:0000313" key="3">
    <source>
        <dbReference type="EMBL" id="GGY92812.1"/>
    </source>
</evidence>
<evidence type="ECO:0000313" key="4">
    <source>
        <dbReference type="Proteomes" id="UP000648075"/>
    </source>
</evidence>
<evidence type="ECO:0000259" key="2">
    <source>
        <dbReference type="PROSITE" id="PS51208"/>
    </source>
</evidence>
<dbReference type="Pfam" id="PF03797">
    <property type="entry name" value="Autotransporter"/>
    <property type="match status" value="1"/>
</dbReference>
<feature type="domain" description="Autotransporter" evidence="2">
    <location>
        <begin position="1504"/>
        <end position="1778"/>
    </location>
</feature>
<keyword evidence="4" id="KW-1185">Reference proteome</keyword>
<keyword evidence="3" id="KW-0645">Protease</keyword>
<dbReference type="InterPro" id="IPR005546">
    <property type="entry name" value="Autotransporte_beta"/>
</dbReference>
<dbReference type="SUPFAM" id="SSF103515">
    <property type="entry name" value="Autotransporter"/>
    <property type="match status" value="1"/>
</dbReference>
<dbReference type="GO" id="GO:0006508">
    <property type="term" value="P:proteolysis"/>
    <property type="evidence" value="ECO:0007669"/>
    <property type="project" value="UniProtKB-KW"/>
</dbReference>
<dbReference type="InterPro" id="IPR036709">
    <property type="entry name" value="Autotransporte_beta_dom_sf"/>
</dbReference>
<reference evidence="3" key="2">
    <citation type="submission" date="2020-09" db="EMBL/GenBank/DDBJ databases">
        <authorList>
            <person name="Sun Q."/>
            <person name="Kim S."/>
        </authorList>
    </citation>
    <scope>NUCLEOTIDE SEQUENCE</scope>
    <source>
        <strain evidence="3">KCTC 32255</strain>
    </source>
</reference>
<dbReference type="EMBL" id="BMZA01000001">
    <property type="protein sequence ID" value="GGY92812.1"/>
    <property type="molecule type" value="Genomic_DNA"/>
</dbReference>
<dbReference type="Proteomes" id="UP000648075">
    <property type="component" value="Unassembled WGS sequence"/>
</dbReference>
<dbReference type="PROSITE" id="PS51208">
    <property type="entry name" value="AUTOTRANSPORTER"/>
    <property type="match status" value="1"/>
</dbReference>
<dbReference type="RefSeq" id="WP_189619455.1">
    <property type="nucleotide sequence ID" value="NZ_BMZA01000001.1"/>
</dbReference>
<dbReference type="GO" id="GO:0008233">
    <property type="term" value="F:peptidase activity"/>
    <property type="evidence" value="ECO:0007669"/>
    <property type="project" value="UniProtKB-KW"/>
</dbReference>
<feature type="chain" id="PRO_5037710746" evidence="1">
    <location>
        <begin position="31"/>
        <end position="1778"/>
    </location>
</feature>
<dbReference type="SMART" id="SM00869">
    <property type="entry name" value="Autotransporter"/>
    <property type="match status" value="1"/>
</dbReference>
<reference evidence="3" key="1">
    <citation type="journal article" date="2014" name="Int. J. Syst. Evol. Microbiol.">
        <title>Complete genome sequence of Corynebacterium casei LMG S-19264T (=DSM 44701T), isolated from a smear-ripened cheese.</title>
        <authorList>
            <consortium name="US DOE Joint Genome Institute (JGI-PGF)"/>
            <person name="Walter F."/>
            <person name="Albersmeier A."/>
            <person name="Kalinowski J."/>
            <person name="Ruckert C."/>
        </authorList>
    </citation>
    <scope>NUCLEOTIDE SEQUENCE</scope>
    <source>
        <strain evidence="3">KCTC 32255</strain>
    </source>
</reference>
<dbReference type="Gene3D" id="2.40.128.130">
    <property type="entry name" value="Autotransporter beta-domain"/>
    <property type="match status" value="1"/>
</dbReference>
<dbReference type="Gene3D" id="2.160.20.160">
    <property type="match status" value="2"/>
</dbReference>
<keyword evidence="3" id="KW-0378">Hydrolase</keyword>
<keyword evidence="1" id="KW-0732">Signal</keyword>
<name>A0A918P9Z6_9SPHN</name>
<comment type="caution">
    <text evidence="3">The sequence shown here is derived from an EMBL/GenBank/DDBJ whole genome shotgun (WGS) entry which is preliminary data.</text>
</comment>
<evidence type="ECO:0000256" key="1">
    <source>
        <dbReference type="SAM" id="SignalP"/>
    </source>
</evidence>
<feature type="signal peptide" evidence="1">
    <location>
        <begin position="1"/>
        <end position="30"/>
    </location>
</feature>
<organism evidence="3 4">
    <name type="scientific">Novosphingobium colocasiae</name>
    <dbReference type="NCBI Taxonomy" id="1256513"/>
    <lineage>
        <taxon>Bacteria</taxon>
        <taxon>Pseudomonadati</taxon>
        <taxon>Pseudomonadota</taxon>
        <taxon>Alphaproteobacteria</taxon>
        <taxon>Sphingomonadales</taxon>
        <taxon>Sphingomonadaceae</taxon>
        <taxon>Novosphingobium</taxon>
    </lineage>
</organism>